<gene>
    <name evidence="2" type="ORF">TCLT_LOCUS2810</name>
</gene>
<sequence>MKQLSDCGKKIEELSIKAFYYYGLMVARYPKHFLLGSLLFTAIAMTGLPSARLNLDLYELFVPLDAPARSEYERLEVYRRMPTNLDHFKVSSNVSTRNKRQLEIFKEISKLLFFLYPVRIDMIRFYAVHEQYKNLLQSDILNKIYNYTEEILNTTKEHNGKIYRFEDFCHQDPDTLKCSNSLNTWLKHAAVIFKDGKTNYNPNFQLSYPVMYLFNRPKDIGQVVYGVNVTGRRREISSAKVITIHWYVNFVSSPEKERAYVAFREELSKFWLTKKEESQLNFIAHK</sequence>
<evidence type="ECO:0000256" key="1">
    <source>
        <dbReference type="SAM" id="Phobius"/>
    </source>
</evidence>
<dbReference type="PANTHER" id="PTHR10796:SF185">
    <property type="entry name" value="SSD DOMAIN-CONTAINING PROTEIN"/>
    <property type="match status" value="1"/>
</dbReference>
<keyword evidence="3" id="KW-1185">Reference proteome</keyword>
<keyword evidence="1" id="KW-0812">Transmembrane</keyword>
<dbReference type="GO" id="GO:0005886">
    <property type="term" value="C:plasma membrane"/>
    <property type="evidence" value="ECO:0007669"/>
    <property type="project" value="TreeGrafter"/>
</dbReference>
<reference evidence="2 3" key="2">
    <citation type="submission" date="2018-11" db="EMBL/GenBank/DDBJ databases">
        <authorList>
            <consortium name="Pathogen Informatics"/>
        </authorList>
    </citation>
    <scope>NUCLEOTIDE SEQUENCE [LARGE SCALE GENOMIC DNA]</scope>
</reference>
<dbReference type="GO" id="GO:0030659">
    <property type="term" value="C:cytoplasmic vesicle membrane"/>
    <property type="evidence" value="ECO:0007669"/>
    <property type="project" value="TreeGrafter"/>
</dbReference>
<dbReference type="InterPro" id="IPR051697">
    <property type="entry name" value="Patched_domain-protein"/>
</dbReference>
<organism evidence="4">
    <name type="scientific">Thelazia callipaeda</name>
    <name type="common">Oriental eyeworm</name>
    <name type="synonym">Parasitic nematode</name>
    <dbReference type="NCBI Taxonomy" id="103827"/>
    <lineage>
        <taxon>Eukaryota</taxon>
        <taxon>Metazoa</taxon>
        <taxon>Ecdysozoa</taxon>
        <taxon>Nematoda</taxon>
        <taxon>Chromadorea</taxon>
        <taxon>Rhabditida</taxon>
        <taxon>Spirurina</taxon>
        <taxon>Spiruromorpha</taxon>
        <taxon>Thelazioidea</taxon>
        <taxon>Thelaziidae</taxon>
        <taxon>Thelazia</taxon>
    </lineage>
</organism>
<evidence type="ECO:0000313" key="4">
    <source>
        <dbReference type="WBParaSite" id="TCLT_0000280901-mRNA-1"/>
    </source>
</evidence>
<dbReference type="Proteomes" id="UP000276776">
    <property type="component" value="Unassembled WGS sequence"/>
</dbReference>
<dbReference type="EMBL" id="UYYF01000715">
    <property type="protein sequence ID" value="VDM98957.1"/>
    <property type="molecule type" value="Genomic_DNA"/>
</dbReference>
<keyword evidence="1" id="KW-0472">Membrane</keyword>
<accession>A0A0N5CRF9</accession>
<dbReference type="OrthoDB" id="6510177at2759"/>
<reference evidence="4" key="1">
    <citation type="submission" date="2017-02" db="UniProtKB">
        <authorList>
            <consortium name="WormBaseParasite"/>
        </authorList>
    </citation>
    <scope>IDENTIFICATION</scope>
</reference>
<proteinExistence type="predicted"/>
<evidence type="ECO:0000313" key="3">
    <source>
        <dbReference type="Proteomes" id="UP000276776"/>
    </source>
</evidence>
<keyword evidence="1" id="KW-1133">Transmembrane helix</keyword>
<dbReference type="OMA" id="LCFRTEL"/>
<dbReference type="AlphaFoldDB" id="A0A0N5CRF9"/>
<evidence type="ECO:0000313" key="2">
    <source>
        <dbReference type="EMBL" id="VDM98957.1"/>
    </source>
</evidence>
<protein>
    <submittedName>
        <fullName evidence="2 4">Uncharacterized protein</fullName>
    </submittedName>
</protein>
<dbReference type="STRING" id="103827.A0A0N5CRF9"/>
<dbReference type="PANTHER" id="PTHR10796">
    <property type="entry name" value="PATCHED-RELATED"/>
    <property type="match status" value="1"/>
</dbReference>
<dbReference type="GO" id="GO:0018996">
    <property type="term" value="P:molting cycle, collagen and cuticulin-based cuticle"/>
    <property type="evidence" value="ECO:0007669"/>
    <property type="project" value="TreeGrafter"/>
</dbReference>
<dbReference type="GO" id="GO:0006897">
    <property type="term" value="P:endocytosis"/>
    <property type="evidence" value="ECO:0007669"/>
    <property type="project" value="TreeGrafter"/>
</dbReference>
<name>A0A0N5CRF9_THECL</name>
<feature type="transmembrane region" description="Helical" evidence="1">
    <location>
        <begin position="33"/>
        <end position="51"/>
    </location>
</feature>
<dbReference type="WBParaSite" id="TCLT_0000280901-mRNA-1">
    <property type="protein sequence ID" value="TCLT_0000280901-mRNA-1"/>
    <property type="gene ID" value="TCLT_0000280901"/>
</dbReference>